<sequence length="123" mass="12601">MLPGPALFAERLRIALALILAGFLAILGASAPQSASDRAAQDFALFRGLDAEIFCGTTGEADGPPAHCSLCTIADTIITHAAPVIEPAAQRARAAQAPIPAPQLTSAPRTRGPAIRAPPLRSV</sequence>
<dbReference type="Proteomes" id="UP001315686">
    <property type="component" value="Unassembled WGS sequence"/>
</dbReference>
<evidence type="ECO:0000313" key="2">
    <source>
        <dbReference type="EMBL" id="MBT0956129.1"/>
    </source>
</evidence>
<dbReference type="RefSeq" id="WP_327792341.1">
    <property type="nucleotide sequence ID" value="NZ_JADQAZ010000001.1"/>
</dbReference>
<reference evidence="2 3" key="1">
    <citation type="journal article" date="2021" name="Arch. Microbiol.">
        <title>Harenicola maris gen. nov., sp. nov. isolated from the Sea of Japan shallow sediments.</title>
        <authorList>
            <person name="Romanenko L.A."/>
            <person name="Kurilenko V.V."/>
            <person name="Chernysheva N.Y."/>
            <person name="Tekutyeva L.A."/>
            <person name="Velansky P.V."/>
            <person name="Svetashev V.I."/>
            <person name="Isaeva M.P."/>
        </authorList>
    </citation>
    <scope>NUCLEOTIDE SEQUENCE [LARGE SCALE GENOMIC DNA]</scope>
    <source>
        <strain evidence="2 3">KMM 3653</strain>
    </source>
</reference>
<accession>A0AAP2G763</accession>
<keyword evidence="3" id="KW-1185">Reference proteome</keyword>
<organism evidence="2 3">
    <name type="scientific">Harenicola maris</name>
    <dbReference type="NCBI Taxonomy" id="2841044"/>
    <lineage>
        <taxon>Bacteria</taxon>
        <taxon>Pseudomonadati</taxon>
        <taxon>Pseudomonadota</taxon>
        <taxon>Alphaproteobacteria</taxon>
        <taxon>Rhodobacterales</taxon>
        <taxon>Paracoccaceae</taxon>
        <taxon>Harenicola</taxon>
    </lineage>
</organism>
<proteinExistence type="predicted"/>
<protein>
    <recommendedName>
        <fullName evidence="4">DUF2946 domain-containing protein</fullName>
    </recommendedName>
</protein>
<evidence type="ECO:0000256" key="1">
    <source>
        <dbReference type="SAM" id="MobiDB-lite"/>
    </source>
</evidence>
<dbReference type="AlphaFoldDB" id="A0AAP2G763"/>
<comment type="caution">
    <text evidence="2">The sequence shown here is derived from an EMBL/GenBank/DDBJ whole genome shotgun (WGS) entry which is preliminary data.</text>
</comment>
<feature type="region of interest" description="Disordered" evidence="1">
    <location>
        <begin position="93"/>
        <end position="123"/>
    </location>
</feature>
<evidence type="ECO:0008006" key="4">
    <source>
        <dbReference type="Google" id="ProtNLM"/>
    </source>
</evidence>
<gene>
    <name evidence="2" type="ORF">IV417_01915</name>
</gene>
<dbReference type="EMBL" id="JADQAZ010000001">
    <property type="protein sequence ID" value="MBT0956129.1"/>
    <property type="molecule type" value="Genomic_DNA"/>
</dbReference>
<name>A0AAP2G763_9RHOB</name>
<evidence type="ECO:0000313" key="3">
    <source>
        <dbReference type="Proteomes" id="UP001315686"/>
    </source>
</evidence>